<dbReference type="GO" id="GO:0016020">
    <property type="term" value="C:membrane"/>
    <property type="evidence" value="ECO:0007669"/>
    <property type="project" value="InterPro"/>
</dbReference>
<dbReference type="EMBL" id="CP002536">
    <property type="protein sequence ID" value="ADY25378.1"/>
    <property type="molecule type" value="Genomic_DNA"/>
</dbReference>
<dbReference type="OrthoDB" id="9773456at2"/>
<dbReference type="CDD" id="cd13913">
    <property type="entry name" value="ba3_CcO_II_C"/>
    <property type="match status" value="1"/>
</dbReference>
<sequence length="197" mass="21319">MTGRAAPRLEHHSLNIYENIWLLIGLLIQLLLFVGVIASLVSGTSPLLSDNTASHNHLAGVQSGRVDPANLQATAFAKPGLYQLEDGSYQAIVVARAFAFDPPFLKVPAGTPIDFHVTAQDVVHGYYVYGTNINVDLMPGQVSSFRTTFDTPGEYNVICYEYCGIGHHNMLNKIIVEPAGTEVPTVDAPSPTQETQP</sequence>
<keyword evidence="4" id="KW-1133">Transmembrane helix</keyword>
<evidence type="ECO:0000313" key="7">
    <source>
        <dbReference type="Proteomes" id="UP000007718"/>
    </source>
</evidence>
<dbReference type="Gene3D" id="2.60.40.420">
    <property type="entry name" value="Cupredoxins - blue copper proteins"/>
    <property type="match status" value="1"/>
</dbReference>
<dbReference type="GO" id="GO:0004129">
    <property type="term" value="F:cytochrome-c oxidase activity"/>
    <property type="evidence" value="ECO:0007669"/>
    <property type="project" value="InterPro"/>
</dbReference>
<evidence type="ECO:0000256" key="2">
    <source>
        <dbReference type="ARBA" id="ARBA00022723"/>
    </source>
</evidence>
<evidence type="ECO:0000256" key="4">
    <source>
        <dbReference type="SAM" id="Phobius"/>
    </source>
</evidence>
<dbReference type="InterPro" id="IPR001505">
    <property type="entry name" value="Copper_CuA"/>
</dbReference>
<dbReference type="AlphaFoldDB" id="F0RP63"/>
<organism evidence="6 7">
    <name type="scientific">Deinococcus proteolyticus (strain ATCC 35074 / DSM 20540 / JCM 6276 / NBRC 101906 / NCIMB 13154 / VKM Ac-1939 / CCM 2703 / MRP)</name>
    <dbReference type="NCBI Taxonomy" id="693977"/>
    <lineage>
        <taxon>Bacteria</taxon>
        <taxon>Thermotogati</taxon>
        <taxon>Deinococcota</taxon>
        <taxon>Deinococci</taxon>
        <taxon>Deinococcales</taxon>
        <taxon>Deinococcaceae</taxon>
        <taxon>Deinococcus</taxon>
    </lineage>
</organism>
<name>F0RP63_DEIPM</name>
<reference evidence="6 7" key="2">
    <citation type="journal article" date="2012" name="Stand. Genomic Sci.">
        <title>Complete genome sequence of the orange-red pigmented, radioresistant Deinococcus proteolyticus type strain (MRP(T)).</title>
        <authorList>
            <person name="Copeland A."/>
            <person name="Zeytun A."/>
            <person name="Yassawong M."/>
            <person name="Nolan M."/>
            <person name="Lucas S."/>
            <person name="Hammon N."/>
            <person name="Deshpande S."/>
            <person name="Cheng J.F."/>
            <person name="Han C."/>
            <person name="Tapia R."/>
            <person name="Goodwin L.A."/>
            <person name="Pitluck S."/>
            <person name="Mavromatis K."/>
            <person name="Liolios K."/>
            <person name="Pagani I."/>
            <person name="Ivanova N."/>
            <person name="Mikhailova N."/>
            <person name="Pati A."/>
            <person name="Chen A."/>
            <person name="Palaniappan K."/>
            <person name="Land M."/>
            <person name="Hauser L."/>
            <person name="Jeffries C.D."/>
            <person name="Brambilla E.M."/>
            <person name="Rohde M."/>
            <person name="Sikorski J."/>
            <person name="Pukall R."/>
            <person name="Goker M."/>
            <person name="Detter J.C."/>
            <person name="Woyke T."/>
            <person name="Bristow J."/>
            <person name="Eisen J.A."/>
            <person name="Markowitz V."/>
            <person name="Hugenholtz P."/>
            <person name="Kyrpides N.C."/>
            <person name="Klenk H.P."/>
            <person name="Lapidus A."/>
        </authorList>
    </citation>
    <scope>NUCLEOTIDE SEQUENCE [LARGE SCALE GENOMIC DNA]</scope>
    <source>
        <strain evidence="7">ATCC 35074 / DSM 20540 / JCM 6276 / NBRC 101906 / NCIMB 13154 / VKM Ac-1939 / CCM 2703 / MRP</strain>
    </source>
</reference>
<dbReference type="GO" id="GO:0005507">
    <property type="term" value="F:copper ion binding"/>
    <property type="evidence" value="ECO:0007669"/>
    <property type="project" value="InterPro"/>
</dbReference>
<comment type="subcellular location">
    <subcellularLocation>
        <location evidence="1">Cell envelope</location>
    </subcellularLocation>
</comment>
<dbReference type="PANTHER" id="PTHR42838">
    <property type="entry name" value="CYTOCHROME C OXIDASE SUBUNIT II"/>
    <property type="match status" value="1"/>
</dbReference>
<dbReference type="InterPro" id="IPR002429">
    <property type="entry name" value="CcO_II-like_C"/>
</dbReference>
<dbReference type="InterPro" id="IPR051403">
    <property type="entry name" value="NosZ/Cyto_c_oxidase_sub2"/>
</dbReference>
<dbReference type="HOGENOM" id="CLU_120355_0_0_0"/>
<dbReference type="InterPro" id="IPR008972">
    <property type="entry name" value="Cupredoxin"/>
</dbReference>
<feature type="domain" description="Cytochrome oxidase subunit II copper A binding" evidence="5">
    <location>
        <begin position="66"/>
        <end position="188"/>
    </location>
</feature>
<dbReference type="STRING" id="693977.Deipr_0205"/>
<feature type="transmembrane region" description="Helical" evidence="4">
    <location>
        <begin position="20"/>
        <end position="41"/>
    </location>
</feature>
<dbReference type="KEGG" id="dpt:Deipr_0205"/>
<dbReference type="SUPFAM" id="SSF49503">
    <property type="entry name" value="Cupredoxins"/>
    <property type="match status" value="1"/>
</dbReference>
<dbReference type="PROSITE" id="PS50857">
    <property type="entry name" value="COX2_CUA"/>
    <property type="match status" value="1"/>
</dbReference>
<protein>
    <submittedName>
        <fullName evidence="6">Cytochrome c oxidase subunit II</fullName>
    </submittedName>
</protein>
<dbReference type="Proteomes" id="UP000007718">
    <property type="component" value="Chromosome"/>
</dbReference>
<evidence type="ECO:0000259" key="5">
    <source>
        <dbReference type="PROSITE" id="PS50857"/>
    </source>
</evidence>
<dbReference type="Pfam" id="PF00116">
    <property type="entry name" value="COX2"/>
    <property type="match status" value="1"/>
</dbReference>
<accession>F0RP63</accession>
<dbReference type="PANTHER" id="PTHR42838:SF2">
    <property type="entry name" value="NITROUS-OXIDE REDUCTASE"/>
    <property type="match status" value="1"/>
</dbReference>
<evidence type="ECO:0000256" key="3">
    <source>
        <dbReference type="ARBA" id="ARBA00023008"/>
    </source>
</evidence>
<dbReference type="InterPro" id="IPR034214">
    <property type="entry name" value="Ba3_CcO_II_C"/>
</dbReference>
<keyword evidence="4" id="KW-0472">Membrane</keyword>
<dbReference type="RefSeq" id="WP_013613987.1">
    <property type="nucleotide sequence ID" value="NC_015161.1"/>
</dbReference>
<keyword evidence="4" id="KW-0812">Transmembrane</keyword>
<dbReference type="PROSITE" id="PS00078">
    <property type="entry name" value="COX2"/>
    <property type="match status" value="1"/>
</dbReference>
<evidence type="ECO:0000256" key="1">
    <source>
        <dbReference type="ARBA" id="ARBA00004196"/>
    </source>
</evidence>
<keyword evidence="2" id="KW-0479">Metal-binding</keyword>
<gene>
    <name evidence="6" type="ordered locus">Deipr_0205</name>
</gene>
<keyword evidence="7" id="KW-1185">Reference proteome</keyword>
<evidence type="ECO:0000313" key="6">
    <source>
        <dbReference type="EMBL" id="ADY25378.1"/>
    </source>
</evidence>
<dbReference type="GO" id="GO:0030313">
    <property type="term" value="C:cell envelope"/>
    <property type="evidence" value="ECO:0007669"/>
    <property type="project" value="UniProtKB-SubCell"/>
</dbReference>
<keyword evidence="3" id="KW-0186">Copper</keyword>
<proteinExistence type="predicted"/>
<reference evidence="7" key="1">
    <citation type="submission" date="2011-02" db="EMBL/GenBank/DDBJ databases">
        <title>The complete sequence of chromosome of Deinococcus proteolyticus DSM 20540.</title>
        <authorList>
            <consortium name="US DOE Joint Genome Institute (JGI-PGF)"/>
            <person name="Lucas S."/>
            <person name="Copeland A."/>
            <person name="Lapidus A."/>
            <person name="Bruce D."/>
            <person name="Goodwin L."/>
            <person name="Pitluck S."/>
            <person name="Kyrpides N."/>
            <person name="Mavromatis K."/>
            <person name="Pagani I."/>
            <person name="Ivanova N."/>
            <person name="Ovchinnikova G."/>
            <person name="Zeytun A."/>
            <person name="Detter J.C."/>
            <person name="Han C."/>
            <person name="Land M."/>
            <person name="Hauser L."/>
            <person name="Markowitz V."/>
            <person name="Cheng J.-F."/>
            <person name="Hugenholtz P."/>
            <person name="Woyke T."/>
            <person name="Wu D."/>
            <person name="Pukall R."/>
            <person name="Steenblock K."/>
            <person name="Brambilla E."/>
            <person name="Klenk H.-P."/>
            <person name="Eisen J.A."/>
        </authorList>
    </citation>
    <scope>NUCLEOTIDE SEQUENCE [LARGE SCALE GENOMIC DNA]</scope>
    <source>
        <strain evidence="7">ATCC 35074 / DSM 20540 / JCM 6276 / NBRC 101906 / NCIMB 13154 / VKM Ac-1939 / CCM 2703 / MRP</strain>
    </source>
</reference>
<dbReference type="eggNOG" id="COG1622">
    <property type="taxonomic scope" value="Bacteria"/>
</dbReference>